<comment type="caution">
    <text evidence="1">The sequence shown here is derived from an EMBL/GenBank/DDBJ whole genome shotgun (WGS) entry which is preliminary data.</text>
</comment>
<reference evidence="1 2" key="1">
    <citation type="submission" date="2018-08" db="EMBL/GenBank/DDBJ databases">
        <title>Pseudooceanicola sediminis CY03 in the family Rhodobacteracea.</title>
        <authorList>
            <person name="Zhang Y.-J."/>
        </authorList>
    </citation>
    <scope>NUCLEOTIDE SEQUENCE [LARGE SCALE GENOMIC DNA]</scope>
    <source>
        <strain evidence="1 2">CY03</strain>
    </source>
</reference>
<dbReference type="AlphaFoldDB" id="A0A399J5G8"/>
<gene>
    <name evidence="1" type="ORF">DL237_05440</name>
</gene>
<name>A0A399J5G8_9RHOB</name>
<sequence>MQDVHTMLAQLRRPGLLVRAARIAADGYRRETHLSALLGQTVLPRHGAAVMKLWEREAELDRQRRDRSSMYTPSHHVEVLSAIMAEARLLQAAAQ</sequence>
<dbReference type="Proteomes" id="UP000265848">
    <property type="component" value="Unassembled WGS sequence"/>
</dbReference>
<dbReference type="OrthoDB" id="7875218at2"/>
<evidence type="ECO:0000313" key="2">
    <source>
        <dbReference type="Proteomes" id="UP000265848"/>
    </source>
</evidence>
<proteinExistence type="predicted"/>
<evidence type="ECO:0000313" key="1">
    <source>
        <dbReference type="EMBL" id="RII39599.1"/>
    </source>
</evidence>
<organism evidence="1 2">
    <name type="scientific">Pseudooceanicola sediminis</name>
    <dbReference type="NCBI Taxonomy" id="2211117"/>
    <lineage>
        <taxon>Bacteria</taxon>
        <taxon>Pseudomonadati</taxon>
        <taxon>Pseudomonadota</taxon>
        <taxon>Alphaproteobacteria</taxon>
        <taxon>Rhodobacterales</taxon>
        <taxon>Paracoccaceae</taxon>
        <taxon>Pseudooceanicola</taxon>
    </lineage>
</organism>
<dbReference type="RefSeq" id="WP_119398035.1">
    <property type="nucleotide sequence ID" value="NZ_QWJJ01000004.1"/>
</dbReference>
<dbReference type="Pfam" id="PF20083">
    <property type="entry name" value="DUF6477"/>
    <property type="match status" value="1"/>
</dbReference>
<protein>
    <submittedName>
        <fullName evidence="1">Uncharacterized protein</fullName>
    </submittedName>
</protein>
<dbReference type="EMBL" id="QWJJ01000004">
    <property type="protein sequence ID" value="RII39599.1"/>
    <property type="molecule type" value="Genomic_DNA"/>
</dbReference>
<dbReference type="InterPro" id="IPR045516">
    <property type="entry name" value="DUF6477"/>
</dbReference>
<accession>A0A399J5G8</accession>
<keyword evidence="2" id="KW-1185">Reference proteome</keyword>